<keyword evidence="2" id="KW-0732">Signal</keyword>
<evidence type="ECO:0000256" key="1">
    <source>
        <dbReference type="SAM" id="MobiDB-lite"/>
    </source>
</evidence>
<organism evidence="3">
    <name type="scientific">Anoplophora glabripennis</name>
    <name type="common">Asian longhorn beetle</name>
    <name type="synonym">Anoplophora nobilis</name>
    <dbReference type="NCBI Taxonomy" id="217634"/>
    <lineage>
        <taxon>Eukaryota</taxon>
        <taxon>Metazoa</taxon>
        <taxon>Ecdysozoa</taxon>
        <taxon>Arthropoda</taxon>
        <taxon>Hexapoda</taxon>
        <taxon>Insecta</taxon>
        <taxon>Pterygota</taxon>
        <taxon>Neoptera</taxon>
        <taxon>Endopterygota</taxon>
        <taxon>Coleoptera</taxon>
        <taxon>Polyphaga</taxon>
        <taxon>Cucujiformia</taxon>
        <taxon>Chrysomeloidea</taxon>
        <taxon>Cerambycidae</taxon>
        <taxon>Lamiinae</taxon>
        <taxon>Lamiini</taxon>
        <taxon>Anoplophora</taxon>
    </lineage>
</organism>
<evidence type="ECO:0000256" key="2">
    <source>
        <dbReference type="SAM" id="SignalP"/>
    </source>
</evidence>
<feature type="region of interest" description="Disordered" evidence="1">
    <location>
        <begin position="102"/>
        <end position="122"/>
    </location>
</feature>
<feature type="non-terminal residue" evidence="3">
    <location>
        <position position="122"/>
    </location>
</feature>
<feature type="chain" id="PRO_5004737262" evidence="2">
    <location>
        <begin position="23"/>
        <end position="122"/>
    </location>
</feature>
<evidence type="ECO:0000313" key="3">
    <source>
        <dbReference type="EMBL" id="JAB61297.1"/>
    </source>
</evidence>
<protein>
    <submittedName>
        <fullName evidence="3">Uncharacterized protein</fullName>
    </submittedName>
</protein>
<dbReference type="AlphaFoldDB" id="V5GI39"/>
<sequence length="122" mass="12891">LAPTSVVLLIFVYLCWLDGCCGPRPPSDTPVDEPETCSPPGQIVADSRCLRLAIFLVSVTLISACAVITLKADTEAQNGNARPRMSTASDRNNSICDLGMGIATPGGLPPRSRPASKMTKYV</sequence>
<dbReference type="EMBL" id="GALX01007169">
    <property type="protein sequence ID" value="JAB61297.1"/>
    <property type="molecule type" value="Transcribed_RNA"/>
</dbReference>
<reference evidence="3" key="1">
    <citation type="submission" date="2013-07" db="EMBL/GenBank/DDBJ databases">
        <title>Midgut Transcriptome Profiling of Anoplphora glabripennis, a Lignocellulose Degrading, Wood-Boring Cerambycid.</title>
        <authorList>
            <person name="Scully E.D."/>
            <person name="Hoover K."/>
            <person name="Carlson J.E."/>
            <person name="Tien M."/>
            <person name="Geib S.M."/>
        </authorList>
    </citation>
    <scope>NUCLEOTIDE SEQUENCE</scope>
</reference>
<feature type="signal peptide" evidence="2">
    <location>
        <begin position="1"/>
        <end position="22"/>
    </location>
</feature>
<accession>V5GI39</accession>
<proteinExistence type="predicted"/>
<feature type="non-terminal residue" evidence="3">
    <location>
        <position position="1"/>
    </location>
</feature>
<name>V5GI39_ANOGL</name>